<organism evidence="4 5">
    <name type="scientific">Ectobacillus antri</name>
    <dbReference type="NCBI Taxonomy" id="2486280"/>
    <lineage>
        <taxon>Bacteria</taxon>
        <taxon>Bacillati</taxon>
        <taxon>Bacillota</taxon>
        <taxon>Bacilli</taxon>
        <taxon>Bacillales</taxon>
        <taxon>Bacillaceae</taxon>
        <taxon>Ectobacillus</taxon>
    </lineage>
</organism>
<reference evidence="4 5" key="1">
    <citation type="submission" date="2023-04" db="EMBL/GenBank/DDBJ databases">
        <title>Ectobacillus antri isolated from activated sludge.</title>
        <authorList>
            <person name="Yan P."/>
            <person name="Liu X."/>
        </authorList>
    </citation>
    <scope>NUCLEOTIDE SEQUENCE [LARGE SCALE GENOMIC DNA]</scope>
    <source>
        <strain evidence="4 5">C18H</strain>
    </source>
</reference>
<dbReference type="PANTHER" id="PTHR42994">
    <property type="entry name" value="PEPTIDASE T"/>
    <property type="match status" value="1"/>
</dbReference>
<dbReference type="InterPro" id="IPR008007">
    <property type="entry name" value="Peptidase_M42"/>
</dbReference>
<name>A0ABT6H9M6_9BACI</name>
<keyword evidence="3" id="KW-0378">Hydrolase</keyword>
<evidence type="ECO:0000313" key="5">
    <source>
        <dbReference type="Proteomes" id="UP001218246"/>
    </source>
</evidence>
<accession>A0ABT6H9M6</accession>
<gene>
    <name evidence="4" type="ORF">P6P90_16555</name>
</gene>
<keyword evidence="5" id="KW-1185">Reference proteome</keyword>
<comment type="caution">
    <text evidence="4">The sequence shown here is derived from an EMBL/GenBank/DDBJ whole genome shotgun (WGS) entry which is preliminary data.</text>
</comment>
<dbReference type="Proteomes" id="UP001218246">
    <property type="component" value="Unassembled WGS sequence"/>
</dbReference>
<dbReference type="PANTHER" id="PTHR42994:SF2">
    <property type="entry name" value="PEPTIDASE"/>
    <property type="match status" value="1"/>
</dbReference>
<evidence type="ECO:0000256" key="2">
    <source>
        <dbReference type="ARBA" id="ARBA00022723"/>
    </source>
</evidence>
<dbReference type="SUPFAM" id="SSF53187">
    <property type="entry name" value="Zn-dependent exopeptidases"/>
    <property type="match status" value="1"/>
</dbReference>
<evidence type="ECO:0000313" key="4">
    <source>
        <dbReference type="EMBL" id="MDG5755508.1"/>
    </source>
</evidence>
<dbReference type="Gene3D" id="3.40.630.10">
    <property type="entry name" value="Zn peptidases"/>
    <property type="match status" value="1"/>
</dbReference>
<comment type="cofactor">
    <cofactor evidence="1">
        <name>Zn(2+)</name>
        <dbReference type="ChEBI" id="CHEBI:29105"/>
    </cofactor>
</comment>
<evidence type="ECO:0000256" key="1">
    <source>
        <dbReference type="ARBA" id="ARBA00001947"/>
    </source>
</evidence>
<dbReference type="EMBL" id="JARULN010000031">
    <property type="protein sequence ID" value="MDG5755508.1"/>
    <property type="molecule type" value="Genomic_DNA"/>
</dbReference>
<dbReference type="Pfam" id="PF05343">
    <property type="entry name" value="Peptidase_M42"/>
    <property type="match status" value="1"/>
</dbReference>
<dbReference type="RefSeq" id="WP_278018689.1">
    <property type="nucleotide sequence ID" value="NZ_JARRRY010000032.1"/>
</dbReference>
<proteinExistence type="predicted"/>
<sequence>MKKTWQQLFIRQGFQLQEENGVFNCLQETETNKAFLLRSLDALHVEYKYDRLSLEISTPAVSEKMWLAVIDGPERKGYGDVWFEPGVDELELYGLDTYISGIVREFNRLGLQTTMSCDGHNGRRTTFVLFVREEDAQTATKILNAIGIKARSRASQVNIFSDRRELLDAAETLHTLDKESINDMKAVQRQLFHNSLENLLSISGASENEEAIREYVKEQLTPYVDHITVDPAGNLLAQKTYGHGPTILLNAHLDTYEEFEPGRVIQKQGNIWSSSKGILGADDRAGIAVLLAVAKRLHLRERKFRGTIKFIFTVKEEIGLCGAKQVDETFLWGVNAAIVVDRRGKGDIVTSCGNTQLFCTPEYGAFFEEVAAAEGLKGWKCTQGGSSDTRIWAEHGIPSVNLSVGYQNEHTDRESLDVEACYETFELVCGILAQSVDLYRIANGRGRIVNRVLR</sequence>
<protein>
    <submittedName>
        <fullName evidence="4">M20/M25/M40 family metallo-hydrolase</fullName>
    </submittedName>
</protein>
<keyword evidence="2" id="KW-0479">Metal-binding</keyword>
<evidence type="ECO:0000256" key="3">
    <source>
        <dbReference type="ARBA" id="ARBA00022801"/>
    </source>
</evidence>